<dbReference type="GO" id="GO:0000139">
    <property type="term" value="C:Golgi membrane"/>
    <property type="evidence" value="ECO:0007669"/>
    <property type="project" value="UniProtKB-SubCell"/>
</dbReference>
<organism evidence="10 11">
    <name type="scientific">Acropora cervicornis</name>
    <name type="common">Staghorn coral</name>
    <dbReference type="NCBI Taxonomy" id="6130"/>
    <lineage>
        <taxon>Eukaryota</taxon>
        <taxon>Metazoa</taxon>
        <taxon>Cnidaria</taxon>
        <taxon>Anthozoa</taxon>
        <taxon>Hexacorallia</taxon>
        <taxon>Scleractinia</taxon>
        <taxon>Astrocoeniina</taxon>
        <taxon>Acroporidae</taxon>
        <taxon>Acropora</taxon>
    </lineage>
</organism>
<reference evidence="10" key="2">
    <citation type="journal article" date="2023" name="Science">
        <title>Genomic signatures of disease resistance in endangered staghorn corals.</title>
        <authorList>
            <person name="Vollmer S.V."/>
            <person name="Selwyn J.D."/>
            <person name="Despard B.A."/>
            <person name="Roesel C.L."/>
        </authorList>
    </citation>
    <scope>NUCLEOTIDE SEQUENCE</scope>
    <source>
        <strain evidence="10">K2</strain>
    </source>
</reference>
<dbReference type="SUPFAM" id="SSF52540">
    <property type="entry name" value="P-loop containing nucleoside triphosphate hydrolases"/>
    <property type="match status" value="1"/>
</dbReference>
<evidence type="ECO:0000256" key="6">
    <source>
        <dbReference type="ARBA" id="ARBA00022989"/>
    </source>
</evidence>
<dbReference type="Gene3D" id="3.40.50.300">
    <property type="entry name" value="P-loop containing nucleotide triphosphate hydrolases"/>
    <property type="match status" value="1"/>
</dbReference>
<evidence type="ECO:0000256" key="2">
    <source>
        <dbReference type="ARBA" id="ARBA00008124"/>
    </source>
</evidence>
<keyword evidence="7" id="KW-0333">Golgi apparatus</keyword>
<keyword evidence="5" id="KW-0735">Signal-anchor</keyword>
<dbReference type="PANTHER" id="PTHR14647:SF85">
    <property type="entry name" value="GALACTOSYLCERAMIDE SULFOTRANSFERASE-LIKE"/>
    <property type="match status" value="1"/>
</dbReference>
<gene>
    <name evidence="10" type="ORF">P5673_017715</name>
</gene>
<dbReference type="Proteomes" id="UP001249851">
    <property type="component" value="Unassembled WGS sequence"/>
</dbReference>
<keyword evidence="3" id="KW-0808">Transferase</keyword>
<evidence type="ECO:0000256" key="9">
    <source>
        <dbReference type="ARBA" id="ARBA00023180"/>
    </source>
</evidence>
<accession>A0AAD9QDZ3</accession>
<dbReference type="PANTHER" id="PTHR14647">
    <property type="entry name" value="GALACTOSE-3-O-SULFOTRANSFERASE"/>
    <property type="match status" value="1"/>
</dbReference>
<proteinExistence type="inferred from homology"/>
<keyword evidence="9" id="KW-0325">Glycoprotein</keyword>
<evidence type="ECO:0000313" key="11">
    <source>
        <dbReference type="Proteomes" id="UP001249851"/>
    </source>
</evidence>
<evidence type="ECO:0000256" key="1">
    <source>
        <dbReference type="ARBA" id="ARBA00004323"/>
    </source>
</evidence>
<dbReference type="Pfam" id="PF06990">
    <property type="entry name" value="Gal-3-0_sulfotr"/>
    <property type="match status" value="1"/>
</dbReference>
<comment type="similarity">
    <text evidence="2">Belongs to the galactose-3-O-sulfotransferase family.</text>
</comment>
<keyword evidence="6" id="KW-1133">Transmembrane helix</keyword>
<keyword evidence="8" id="KW-0472">Membrane</keyword>
<keyword evidence="11" id="KW-1185">Reference proteome</keyword>
<dbReference type="InterPro" id="IPR027417">
    <property type="entry name" value="P-loop_NTPase"/>
</dbReference>
<sequence>MRRLLLLCMITVSVFILIELFQRYSKESWEFEKEFQMNLGDAVNSSTRCKPVNKILFLKTHKTGSSTVTNILNRYGDSRNLWFALPVVENAFHFFWPHPFLLRYVLAFGRQPNILCNHARYNKEPMHWLFPKETTRYVTILREPREHFECIFNFFKLQRYFDDLRNFSNPLEVFLHNPEFHLEKLNFNVTGPLNLLKNPMLFELGLDTEHQNDFAVVRNYIHFLQQEFDLVMLMEYFDESLVLLKRRFCWTIKDILYFKLNERRNKDKQNISKYSKERIQEWNFGDVLLYNVFNRTLWEMIRREGPGFFKDLELFRKAKETMTKACLREGNFLTRPYSGRFVKGYALKRNISSELDDTCNKMIMNEIPFVNHHRSKMVKLFQRIDSAKNRPNFSSL</sequence>
<comment type="caution">
    <text evidence="10">The sequence shown here is derived from an EMBL/GenBank/DDBJ whole genome shotgun (WGS) entry which is preliminary data.</text>
</comment>
<dbReference type="EMBL" id="JARQWQ010000039">
    <property type="protein sequence ID" value="KAK2559632.1"/>
    <property type="molecule type" value="Genomic_DNA"/>
</dbReference>
<dbReference type="InterPro" id="IPR009729">
    <property type="entry name" value="Gal-3-0_sulfotransfrase"/>
</dbReference>
<comment type="subcellular location">
    <subcellularLocation>
        <location evidence="1">Golgi apparatus membrane</location>
        <topology evidence="1">Single-pass type II membrane protein</topology>
    </subcellularLocation>
</comment>
<evidence type="ECO:0000256" key="7">
    <source>
        <dbReference type="ARBA" id="ARBA00023034"/>
    </source>
</evidence>
<protein>
    <submittedName>
        <fullName evidence="10">Galactosylceramide sulfotransferase</fullName>
    </submittedName>
</protein>
<evidence type="ECO:0000313" key="10">
    <source>
        <dbReference type="EMBL" id="KAK2559632.1"/>
    </source>
</evidence>
<evidence type="ECO:0000256" key="8">
    <source>
        <dbReference type="ARBA" id="ARBA00023136"/>
    </source>
</evidence>
<evidence type="ECO:0000256" key="5">
    <source>
        <dbReference type="ARBA" id="ARBA00022968"/>
    </source>
</evidence>
<evidence type="ECO:0000256" key="4">
    <source>
        <dbReference type="ARBA" id="ARBA00022692"/>
    </source>
</evidence>
<name>A0AAD9QDZ3_ACRCE</name>
<dbReference type="GO" id="GO:0009247">
    <property type="term" value="P:glycolipid biosynthetic process"/>
    <property type="evidence" value="ECO:0007669"/>
    <property type="project" value="InterPro"/>
</dbReference>
<evidence type="ECO:0000256" key="3">
    <source>
        <dbReference type="ARBA" id="ARBA00022679"/>
    </source>
</evidence>
<dbReference type="AlphaFoldDB" id="A0AAD9QDZ3"/>
<keyword evidence="4" id="KW-0812">Transmembrane</keyword>
<dbReference type="GO" id="GO:0001733">
    <property type="term" value="F:galactosylceramide sulfotransferase activity"/>
    <property type="evidence" value="ECO:0007669"/>
    <property type="project" value="InterPro"/>
</dbReference>
<reference evidence="10" key="1">
    <citation type="journal article" date="2023" name="G3 (Bethesda)">
        <title>Whole genome assembly and annotation of the endangered Caribbean coral Acropora cervicornis.</title>
        <authorList>
            <person name="Selwyn J.D."/>
            <person name="Vollmer S.V."/>
        </authorList>
    </citation>
    <scope>NUCLEOTIDE SEQUENCE</scope>
    <source>
        <strain evidence="10">K2</strain>
    </source>
</reference>